<dbReference type="AlphaFoldDB" id="A0AAN6SNH0"/>
<name>A0AAN6SNH0_9PEZI</name>
<feature type="transmembrane region" description="Helical" evidence="1">
    <location>
        <begin position="222"/>
        <end position="245"/>
    </location>
</feature>
<dbReference type="Proteomes" id="UP001303115">
    <property type="component" value="Unassembled WGS sequence"/>
</dbReference>
<proteinExistence type="predicted"/>
<keyword evidence="1" id="KW-1133">Transmembrane helix</keyword>
<sequence>MSETVSETVATITPSTTAVLQALTTPFVPPPDCADRYITTSFAFYTSSLLTVFASNLARDGLHPTCQPSGWNAGVGFEFSPAVCPNGWTAHRLGATTVAAIEDATTTHTKNITTAYCCASGFTPTALWFHLEGLSSSACFQTVWPTGTTTTTTSRHDSIHLHNAWHISWASSDIPSLSPAPPQLGCTTGVAIFSWVPGAKVDSMADMCSRGEEHPNFDGLPFLMIGLPIIVIVIAASCFGMCCYYSHRPPRRDERGRAAGSGGRPDDIVLEVAREERKAAENP</sequence>
<gene>
    <name evidence="2" type="ORF">C8A01DRAFT_19032</name>
</gene>
<organism evidence="2 3">
    <name type="scientific">Parachaetomium inaequale</name>
    <dbReference type="NCBI Taxonomy" id="2588326"/>
    <lineage>
        <taxon>Eukaryota</taxon>
        <taxon>Fungi</taxon>
        <taxon>Dikarya</taxon>
        <taxon>Ascomycota</taxon>
        <taxon>Pezizomycotina</taxon>
        <taxon>Sordariomycetes</taxon>
        <taxon>Sordariomycetidae</taxon>
        <taxon>Sordariales</taxon>
        <taxon>Chaetomiaceae</taxon>
        <taxon>Parachaetomium</taxon>
    </lineage>
</organism>
<evidence type="ECO:0000256" key="1">
    <source>
        <dbReference type="SAM" id="Phobius"/>
    </source>
</evidence>
<keyword evidence="1" id="KW-0812">Transmembrane</keyword>
<keyword evidence="1" id="KW-0472">Membrane</keyword>
<protein>
    <submittedName>
        <fullName evidence="2">Uncharacterized protein</fullName>
    </submittedName>
</protein>
<keyword evidence="3" id="KW-1185">Reference proteome</keyword>
<accession>A0AAN6SNH0</accession>
<dbReference type="EMBL" id="MU854494">
    <property type="protein sequence ID" value="KAK4034124.1"/>
    <property type="molecule type" value="Genomic_DNA"/>
</dbReference>
<evidence type="ECO:0000313" key="2">
    <source>
        <dbReference type="EMBL" id="KAK4034124.1"/>
    </source>
</evidence>
<comment type="caution">
    <text evidence="2">The sequence shown here is derived from an EMBL/GenBank/DDBJ whole genome shotgun (WGS) entry which is preliminary data.</text>
</comment>
<evidence type="ECO:0000313" key="3">
    <source>
        <dbReference type="Proteomes" id="UP001303115"/>
    </source>
</evidence>
<reference evidence="3" key="1">
    <citation type="journal article" date="2023" name="Mol. Phylogenet. Evol.">
        <title>Genome-scale phylogeny and comparative genomics of the fungal order Sordariales.</title>
        <authorList>
            <person name="Hensen N."/>
            <person name="Bonometti L."/>
            <person name="Westerberg I."/>
            <person name="Brannstrom I.O."/>
            <person name="Guillou S."/>
            <person name="Cros-Aarteil S."/>
            <person name="Calhoun S."/>
            <person name="Haridas S."/>
            <person name="Kuo A."/>
            <person name="Mondo S."/>
            <person name="Pangilinan J."/>
            <person name="Riley R."/>
            <person name="LaButti K."/>
            <person name="Andreopoulos B."/>
            <person name="Lipzen A."/>
            <person name="Chen C."/>
            <person name="Yan M."/>
            <person name="Daum C."/>
            <person name="Ng V."/>
            <person name="Clum A."/>
            <person name="Steindorff A."/>
            <person name="Ohm R.A."/>
            <person name="Martin F."/>
            <person name="Silar P."/>
            <person name="Natvig D.O."/>
            <person name="Lalanne C."/>
            <person name="Gautier V."/>
            <person name="Ament-Velasquez S.L."/>
            <person name="Kruys A."/>
            <person name="Hutchinson M.I."/>
            <person name="Powell A.J."/>
            <person name="Barry K."/>
            <person name="Miller A.N."/>
            <person name="Grigoriev I.V."/>
            <person name="Debuchy R."/>
            <person name="Gladieux P."/>
            <person name="Hiltunen Thoren M."/>
            <person name="Johannesson H."/>
        </authorList>
    </citation>
    <scope>NUCLEOTIDE SEQUENCE [LARGE SCALE GENOMIC DNA]</scope>
    <source>
        <strain evidence="3">CBS 284.82</strain>
    </source>
</reference>